<proteinExistence type="predicted"/>
<evidence type="ECO:0000313" key="3">
    <source>
        <dbReference type="Proteomes" id="UP001059596"/>
    </source>
</evidence>
<feature type="region of interest" description="Disordered" evidence="1">
    <location>
        <begin position="57"/>
        <end position="79"/>
    </location>
</feature>
<dbReference type="EMBL" id="JAMKOV010000071">
    <property type="protein sequence ID" value="KAI8034522.1"/>
    <property type="molecule type" value="Genomic_DNA"/>
</dbReference>
<organism evidence="2 3">
    <name type="scientific">Drosophila gunungcola</name>
    <name type="common">fruit fly</name>
    <dbReference type="NCBI Taxonomy" id="103775"/>
    <lineage>
        <taxon>Eukaryota</taxon>
        <taxon>Metazoa</taxon>
        <taxon>Ecdysozoa</taxon>
        <taxon>Arthropoda</taxon>
        <taxon>Hexapoda</taxon>
        <taxon>Insecta</taxon>
        <taxon>Pterygota</taxon>
        <taxon>Neoptera</taxon>
        <taxon>Endopterygota</taxon>
        <taxon>Diptera</taxon>
        <taxon>Brachycera</taxon>
        <taxon>Muscomorpha</taxon>
        <taxon>Ephydroidea</taxon>
        <taxon>Drosophilidae</taxon>
        <taxon>Drosophila</taxon>
        <taxon>Sophophora</taxon>
    </lineage>
</organism>
<feature type="compositionally biased region" description="Basic and acidic residues" evidence="1">
    <location>
        <begin position="57"/>
        <end position="68"/>
    </location>
</feature>
<dbReference type="Proteomes" id="UP001059596">
    <property type="component" value="Unassembled WGS sequence"/>
</dbReference>
<evidence type="ECO:0000313" key="2">
    <source>
        <dbReference type="EMBL" id="KAI8034522.1"/>
    </source>
</evidence>
<dbReference type="AlphaFoldDB" id="A0A9Q0BJJ9"/>
<name>A0A9Q0BJJ9_9MUSC</name>
<gene>
    <name evidence="2" type="ORF">M5D96_012709</name>
</gene>
<reference evidence="2" key="1">
    <citation type="journal article" date="2023" name="Genome Biol. Evol.">
        <title>Long-read-based Genome Assembly of Drosophila gunungcola Reveals Fewer Chemosensory Genes in Flower-breeding Species.</title>
        <authorList>
            <person name="Negi A."/>
            <person name="Liao B.Y."/>
            <person name="Yeh S.D."/>
        </authorList>
    </citation>
    <scope>NUCLEOTIDE SEQUENCE</scope>
    <source>
        <strain evidence="2">Sukarami</strain>
    </source>
</reference>
<keyword evidence="3" id="KW-1185">Reference proteome</keyword>
<protein>
    <submittedName>
        <fullName evidence="2">Uncharacterized protein</fullName>
    </submittedName>
</protein>
<accession>A0A9Q0BJJ9</accession>
<comment type="caution">
    <text evidence="2">The sequence shown here is derived from an EMBL/GenBank/DDBJ whole genome shotgun (WGS) entry which is preliminary data.</text>
</comment>
<feature type="compositionally biased region" description="Polar residues" evidence="1">
    <location>
        <begin position="69"/>
        <end position="79"/>
    </location>
</feature>
<sequence length="79" mass="9274">MGAWQGKTFWGGYCLFSPPRWLVNIHSGWARFVRFLFRLLHCGFWAFLGAHKDNRNREFGEDSAKEPRQTSPGNRTSKR</sequence>
<evidence type="ECO:0000256" key="1">
    <source>
        <dbReference type="SAM" id="MobiDB-lite"/>
    </source>
</evidence>